<dbReference type="Gene3D" id="3.40.50.12500">
    <property type="match status" value="1"/>
</dbReference>
<protein>
    <submittedName>
        <fullName evidence="2">Hydantoin racemase</fullName>
        <ecNumber evidence="2">5.1.99.5</ecNumber>
    </submittedName>
</protein>
<dbReference type="InterPro" id="IPR053714">
    <property type="entry name" value="Iso_Racemase_Enz_sf"/>
</dbReference>
<dbReference type="EC" id="5.1.99.5" evidence="2"/>
<dbReference type="GO" id="GO:0047661">
    <property type="term" value="F:amino-acid racemase activity"/>
    <property type="evidence" value="ECO:0007669"/>
    <property type="project" value="InterPro"/>
</dbReference>
<dbReference type="InterPro" id="IPR052186">
    <property type="entry name" value="Hydantoin_racemase-like"/>
</dbReference>
<dbReference type="Pfam" id="PF01177">
    <property type="entry name" value="Asp_Glu_race"/>
    <property type="match status" value="1"/>
</dbReference>
<gene>
    <name evidence="2" type="ordered locus">Mar181_1811</name>
</gene>
<dbReference type="InterPro" id="IPR001920">
    <property type="entry name" value="Asp/Glu_race"/>
</dbReference>
<dbReference type="SUPFAM" id="SSF53681">
    <property type="entry name" value="Aspartate/glutamate racemase"/>
    <property type="match status" value="1"/>
</dbReference>
<dbReference type="PANTHER" id="PTHR28047">
    <property type="entry name" value="PROTEIN DCG1"/>
    <property type="match status" value="1"/>
</dbReference>
<dbReference type="EMBL" id="CP002771">
    <property type="protein sequence ID" value="AEF54849.1"/>
    <property type="molecule type" value="Genomic_DNA"/>
</dbReference>
<dbReference type="InterPro" id="IPR015942">
    <property type="entry name" value="Asp/Glu/hydantoin_racemase"/>
</dbReference>
<dbReference type="STRING" id="491952.Mar181_1811"/>
<accession>F6D142</accession>
<dbReference type="AlphaFoldDB" id="F6D142"/>
<organism evidence="2 3">
    <name type="scientific">Marinomonas posidonica (strain CECT 7376 / NCIMB 14433 / IVIA-Po-181)</name>
    <dbReference type="NCBI Taxonomy" id="491952"/>
    <lineage>
        <taxon>Bacteria</taxon>
        <taxon>Pseudomonadati</taxon>
        <taxon>Pseudomonadota</taxon>
        <taxon>Gammaproteobacteria</taxon>
        <taxon>Oceanospirillales</taxon>
        <taxon>Oceanospirillaceae</taxon>
        <taxon>Marinomonas</taxon>
    </lineage>
</organism>
<reference evidence="2 3" key="1">
    <citation type="journal article" date="2012" name="Stand. Genomic Sci.">
        <title>Complete genome sequence of Marinomonas posidonica type strain (IVIA-Po-181(T)).</title>
        <authorList>
            <person name="Lucas-Elio P."/>
            <person name="Goodwin L."/>
            <person name="Woyke T."/>
            <person name="Pitluck S."/>
            <person name="Nolan M."/>
            <person name="Kyrpides N.C."/>
            <person name="Detter J.C."/>
            <person name="Copeland A."/>
            <person name="Lu M."/>
            <person name="Bruce D."/>
            <person name="Detter C."/>
            <person name="Tapia R."/>
            <person name="Han S."/>
            <person name="Land M.L."/>
            <person name="Ivanova N."/>
            <person name="Mikhailova N."/>
            <person name="Johnston A.W."/>
            <person name="Sanchez-Amat A."/>
        </authorList>
    </citation>
    <scope>NUCLEOTIDE SEQUENCE [LARGE SCALE GENOMIC DNA]</scope>
    <source>
        <strain evidence="3">CECT 7376 / NCIMB 14433 / IVIA-Po-181</strain>
    </source>
</reference>
<evidence type="ECO:0000313" key="2">
    <source>
        <dbReference type="EMBL" id="AEF54849.1"/>
    </source>
</evidence>
<dbReference type="GO" id="GO:0036348">
    <property type="term" value="F:hydantoin racemase activity"/>
    <property type="evidence" value="ECO:0007669"/>
    <property type="project" value="UniProtKB-EC"/>
</dbReference>
<dbReference type="KEGG" id="mpc:Mar181_1811"/>
<evidence type="ECO:0000256" key="1">
    <source>
        <dbReference type="ARBA" id="ARBA00038414"/>
    </source>
</evidence>
<dbReference type="PANTHER" id="PTHR28047:SF5">
    <property type="entry name" value="PROTEIN DCG1"/>
    <property type="match status" value="1"/>
</dbReference>
<dbReference type="HOGENOM" id="CLU_053002_0_0_6"/>
<keyword evidence="3" id="KW-1185">Reference proteome</keyword>
<dbReference type="eggNOG" id="COG4126">
    <property type="taxonomic scope" value="Bacteria"/>
</dbReference>
<keyword evidence="2" id="KW-0413">Isomerase</keyword>
<proteinExistence type="inferred from homology"/>
<sequence>MNAQYDKDEPMTIAIINPNSSHSMTQQMQASCLSLALHNETQWYECSNSPASIEGHSDGAQAAYHLLAKIRQLENSDAPPKAYVIACFDDTGLDAAREITASPVIGIGEAAMHAASFVSQKFVVMTTLERSVAILEHNLTHYGLVNRCGGVYASGLPVLSLQSNQQSYDLVKSAVSKVLQENRADAIVLGCGGMSHWVERLQQDIGVPVLDGVRIAISLADSFISLNLSTSKVAGYAWPEAKHQQQ</sequence>
<dbReference type="Proteomes" id="UP000009230">
    <property type="component" value="Chromosome"/>
</dbReference>
<comment type="similarity">
    <text evidence="1">Belongs to the HyuE racemase family.</text>
</comment>
<name>F6D142_MARPP</name>
<evidence type="ECO:0000313" key="3">
    <source>
        <dbReference type="Proteomes" id="UP000009230"/>
    </source>
</evidence>